<dbReference type="PANTHER" id="PTHR44090:SF1">
    <property type="entry name" value="SUPERKILLER COMPLEX PROTEIN 8"/>
    <property type="match status" value="1"/>
</dbReference>
<dbReference type="EnsemblMetazoa" id="MESCA001004-RA">
    <property type="protein sequence ID" value="MESCA001004-PA"/>
    <property type="gene ID" value="MESCA001004"/>
</dbReference>
<feature type="domain" description="Gem-associated protein 5 second beta-propeller" evidence="5">
    <location>
        <begin position="90"/>
        <end position="254"/>
    </location>
</feature>
<dbReference type="HOGENOM" id="CLU_636628_0_0_1"/>
<feature type="repeat" description="WD" evidence="3">
    <location>
        <begin position="200"/>
        <end position="226"/>
    </location>
</feature>
<dbReference type="SUPFAM" id="SSF50978">
    <property type="entry name" value="WD40 repeat-like"/>
    <property type="match status" value="1"/>
</dbReference>
<name>T1GCJ0_MEGSC</name>
<protein>
    <recommendedName>
        <fullName evidence="5">Gem-associated protein 5 second beta-propeller domain-containing protein</fullName>
    </recommendedName>
</protein>
<keyword evidence="2" id="KW-0677">Repeat</keyword>
<dbReference type="STRING" id="36166.T1GCJ0"/>
<dbReference type="InterPro" id="IPR051510">
    <property type="entry name" value="SKI8"/>
</dbReference>
<dbReference type="InterPro" id="IPR001680">
    <property type="entry name" value="WD40_rpt"/>
</dbReference>
<reference evidence="7" key="1">
    <citation type="submission" date="2013-02" db="EMBL/GenBank/DDBJ databases">
        <authorList>
            <person name="Hughes D."/>
        </authorList>
    </citation>
    <scope>NUCLEOTIDE SEQUENCE</scope>
    <source>
        <strain>Durham</strain>
        <strain evidence="7">NC isolate 2 -- Noor lab</strain>
    </source>
</reference>
<dbReference type="InterPro" id="IPR015943">
    <property type="entry name" value="WD40/YVTN_repeat-like_dom_sf"/>
</dbReference>
<organism evidence="6 7">
    <name type="scientific">Megaselia scalaris</name>
    <name type="common">Humpbacked fly</name>
    <name type="synonym">Phora scalaris</name>
    <dbReference type="NCBI Taxonomy" id="36166"/>
    <lineage>
        <taxon>Eukaryota</taxon>
        <taxon>Metazoa</taxon>
        <taxon>Ecdysozoa</taxon>
        <taxon>Arthropoda</taxon>
        <taxon>Hexapoda</taxon>
        <taxon>Insecta</taxon>
        <taxon>Pterygota</taxon>
        <taxon>Neoptera</taxon>
        <taxon>Endopterygota</taxon>
        <taxon>Diptera</taxon>
        <taxon>Brachycera</taxon>
        <taxon>Muscomorpha</taxon>
        <taxon>Platypezoidea</taxon>
        <taxon>Phoridae</taxon>
        <taxon>Megaseliini</taxon>
        <taxon>Megaselia</taxon>
    </lineage>
</organism>
<dbReference type="SMART" id="SM00320">
    <property type="entry name" value="WD40"/>
    <property type="match status" value="3"/>
</dbReference>
<dbReference type="InterPro" id="IPR036322">
    <property type="entry name" value="WD40_repeat_dom_sf"/>
</dbReference>
<proteinExistence type="predicted"/>
<dbReference type="InterPro" id="IPR056424">
    <property type="entry name" value="Beta-prop_GEMI5_2nd"/>
</dbReference>
<dbReference type="EMBL" id="CAQQ02123061">
    <property type="status" value="NOT_ANNOTATED_CDS"/>
    <property type="molecule type" value="Genomic_DNA"/>
</dbReference>
<evidence type="ECO:0000256" key="2">
    <source>
        <dbReference type="ARBA" id="ARBA00022737"/>
    </source>
</evidence>
<dbReference type="PANTHER" id="PTHR44090">
    <property type="entry name" value="WD REPEAT-CONTAINING PROTEIN 61"/>
    <property type="match status" value="1"/>
</dbReference>
<keyword evidence="7" id="KW-1185">Reference proteome</keyword>
<dbReference type="GO" id="GO:0016593">
    <property type="term" value="C:Cdc73/Paf1 complex"/>
    <property type="evidence" value="ECO:0007669"/>
    <property type="project" value="TreeGrafter"/>
</dbReference>
<sequence>MSKSKAKVFIENVELRKIVEEQTWPNKPEEEQFINASSITRRKQFAKRKRSNDATKKTSPSASVEVVKVSASCSTSTGRVEETTLQDVRNGIKLPQIKEASSVTVRNSMLIVGTQSGTIEYYKLKSKDNPEDIELVNKIFVSPKYISDINWSSIQLNRFAVCSYSNKIAVLRITAEDIMKWKVPESANCKNVCVKFSNRNENMLLSCGSDGGIRIWDLKQSPTKELIYVKWFTSPMNSALFSPIDENVVICCGKSVSIELFDMSKEPSDNILESKVSKTKSLNIQWAVTVLTAESTGNAKSRRNRKKVNGIPKKDEDEEDISEKLDDLKLEPKTSPLKTRHGFMKSEVTVLYLSHKETNRQDLQSLNLFLNNNSETHPLMSTKLFGKSCSFFLGSMSVKQNRFPFNGEMGPIMLMLMYSHLELGICCVTTF</sequence>
<evidence type="ECO:0000313" key="6">
    <source>
        <dbReference type="EnsemblMetazoa" id="MESCA001004-PA"/>
    </source>
</evidence>
<evidence type="ECO:0000256" key="3">
    <source>
        <dbReference type="PROSITE-ProRule" id="PRU00221"/>
    </source>
</evidence>
<dbReference type="AlphaFoldDB" id="T1GCJ0"/>
<dbReference type="PROSITE" id="PS50082">
    <property type="entry name" value="WD_REPEATS_2"/>
    <property type="match status" value="1"/>
</dbReference>
<evidence type="ECO:0000313" key="7">
    <source>
        <dbReference type="Proteomes" id="UP000015102"/>
    </source>
</evidence>
<evidence type="ECO:0000256" key="4">
    <source>
        <dbReference type="SAM" id="MobiDB-lite"/>
    </source>
</evidence>
<accession>T1GCJ0</accession>
<evidence type="ECO:0000256" key="1">
    <source>
        <dbReference type="ARBA" id="ARBA00022574"/>
    </source>
</evidence>
<keyword evidence="1 3" id="KW-0853">WD repeat</keyword>
<reference evidence="6" key="2">
    <citation type="submission" date="2015-06" db="UniProtKB">
        <authorList>
            <consortium name="EnsemblMetazoa"/>
        </authorList>
    </citation>
    <scope>IDENTIFICATION</scope>
</reference>
<dbReference type="Gene3D" id="2.130.10.10">
    <property type="entry name" value="YVTN repeat-like/Quinoprotein amine dehydrogenase"/>
    <property type="match status" value="1"/>
</dbReference>
<dbReference type="Proteomes" id="UP000015102">
    <property type="component" value="Unassembled WGS sequence"/>
</dbReference>
<feature type="region of interest" description="Disordered" evidence="4">
    <location>
        <begin position="298"/>
        <end position="321"/>
    </location>
</feature>
<evidence type="ECO:0000259" key="5">
    <source>
        <dbReference type="Pfam" id="PF23775"/>
    </source>
</evidence>
<dbReference type="Pfam" id="PF23775">
    <property type="entry name" value="Beta-prop_RIG_2nd"/>
    <property type="match status" value="1"/>
</dbReference>